<gene>
    <name evidence="2" type="ORF">RhiirA4_477975</name>
</gene>
<dbReference type="Proteomes" id="UP000234323">
    <property type="component" value="Unassembled WGS sequence"/>
</dbReference>
<sequence length="132" mass="15530">MKFDTIKHSVDRQTNTNFAMEVQMRSGNSKLDTTSKRSIGVDMKKSVEMDQEDRVRYERALKKKELKDFKKTHEAILNELVPGETGREAYHRREESPDVELNDRDLMGDDDFQSRFAAHKRARDAREKQKIL</sequence>
<evidence type="ECO:0000256" key="1">
    <source>
        <dbReference type="SAM" id="MobiDB-lite"/>
    </source>
</evidence>
<reference evidence="2 3" key="1">
    <citation type="submission" date="2015-10" db="EMBL/GenBank/DDBJ databases">
        <title>Genome analyses suggest a sexual origin of heterokaryosis in a supposedly ancient asexual fungus.</title>
        <authorList>
            <person name="Ropars J."/>
            <person name="Sedzielewska K."/>
            <person name="Noel J."/>
            <person name="Charron P."/>
            <person name="Farinelli L."/>
            <person name="Marton T."/>
            <person name="Kruger M."/>
            <person name="Pelin A."/>
            <person name="Brachmann A."/>
            <person name="Corradi N."/>
        </authorList>
    </citation>
    <scope>NUCLEOTIDE SEQUENCE [LARGE SCALE GENOMIC DNA]</scope>
    <source>
        <strain evidence="2 3">A4</strain>
    </source>
</reference>
<keyword evidence="3" id="KW-1185">Reference proteome</keyword>
<evidence type="ECO:0000313" key="3">
    <source>
        <dbReference type="Proteomes" id="UP000234323"/>
    </source>
</evidence>
<accession>A0A2I1HE24</accession>
<dbReference type="EMBL" id="LLXI01002439">
    <property type="protein sequence ID" value="PKY57128.1"/>
    <property type="molecule type" value="Genomic_DNA"/>
</dbReference>
<feature type="region of interest" description="Disordered" evidence="1">
    <location>
        <begin position="17"/>
        <end position="37"/>
    </location>
</feature>
<feature type="region of interest" description="Disordered" evidence="1">
    <location>
        <begin position="86"/>
        <end position="107"/>
    </location>
</feature>
<dbReference type="VEuPathDB" id="FungiDB:FUN_002861"/>
<comment type="caution">
    <text evidence="2">The sequence shown here is derived from an EMBL/GenBank/DDBJ whole genome shotgun (WGS) entry which is preliminary data.</text>
</comment>
<dbReference type="VEuPathDB" id="FungiDB:RhiirFUN_024069"/>
<dbReference type="AlphaFoldDB" id="A0A2I1HE24"/>
<name>A0A2I1HE24_9GLOM</name>
<dbReference type="VEuPathDB" id="FungiDB:RhiirA1_446388"/>
<evidence type="ECO:0000313" key="2">
    <source>
        <dbReference type="EMBL" id="PKY57128.1"/>
    </source>
</evidence>
<protein>
    <submittedName>
        <fullName evidence="2">Uncharacterized protein</fullName>
    </submittedName>
</protein>
<organism evidence="2 3">
    <name type="scientific">Rhizophagus irregularis</name>
    <dbReference type="NCBI Taxonomy" id="588596"/>
    <lineage>
        <taxon>Eukaryota</taxon>
        <taxon>Fungi</taxon>
        <taxon>Fungi incertae sedis</taxon>
        <taxon>Mucoromycota</taxon>
        <taxon>Glomeromycotina</taxon>
        <taxon>Glomeromycetes</taxon>
        <taxon>Glomerales</taxon>
        <taxon>Glomeraceae</taxon>
        <taxon>Rhizophagus</taxon>
    </lineage>
</organism>
<proteinExistence type="predicted"/>